<dbReference type="InterPro" id="IPR013656">
    <property type="entry name" value="PAS_4"/>
</dbReference>
<dbReference type="GO" id="GO:0004673">
    <property type="term" value="F:protein histidine kinase activity"/>
    <property type="evidence" value="ECO:0007669"/>
    <property type="project" value="UniProtKB-EC"/>
</dbReference>
<keyword evidence="5" id="KW-0418">Kinase</keyword>
<dbReference type="AlphaFoldDB" id="A0A1M4SQL0"/>
<dbReference type="PROSITE" id="PS50113">
    <property type="entry name" value="PAC"/>
    <property type="match status" value="5"/>
</dbReference>
<evidence type="ECO:0000256" key="4">
    <source>
        <dbReference type="ARBA" id="ARBA00022679"/>
    </source>
</evidence>
<keyword evidence="9" id="KW-1185">Reference proteome</keyword>
<feature type="domain" description="PAC" evidence="7">
    <location>
        <begin position="261"/>
        <end position="313"/>
    </location>
</feature>
<gene>
    <name evidence="8" type="ORF">SAMN05444274_101104</name>
</gene>
<dbReference type="SMART" id="SM00091">
    <property type="entry name" value="PAS"/>
    <property type="match status" value="6"/>
</dbReference>
<dbReference type="Pfam" id="PF13426">
    <property type="entry name" value="PAS_9"/>
    <property type="match status" value="1"/>
</dbReference>
<feature type="domain" description="PAS" evidence="6">
    <location>
        <begin position="825"/>
        <end position="895"/>
    </location>
</feature>
<dbReference type="EC" id="2.7.13.3" evidence="2"/>
<dbReference type="InterPro" id="IPR000014">
    <property type="entry name" value="PAS"/>
</dbReference>
<sequence>MNSTEKQKKSRILDKFFRKIASAFTGDKTILNPTQHNNKTEGAKPDVLHKTAELEKRTRELSLFYHMLNLVTQDTLTAENFLQSLTNELPQTFQNSEITCARIVYKDNEFKTSNFKRTRWHLSSEITVNDKKEGFVEVCYLEKMAKIDEGPFSKHERNLIDSVANKIGHFCERELMRQECVKKEENLRTTLNSLGDAVITTNNVGQITNLNPAAEILTGWKYDDIRNKQIDEACTIKDAITDNPIENPAKRIIKTGQTLDESPHVKLISKDGEEHLVTNSGSPIKNRDGKMLGVVLFFRDITEEEALKEQLRESDERWHFALEGAGDGVWDWNLKTNEIYFSDQWKRQLGHKPDEIKNEVSEWESRVHPEDLKQAEEDIKKYIRGETDEYRNEHRLRCKDGSFKWILDRGKIVARDKQGNPLRFIGTHTDITKSKEIQKNLAENEEKYRLLVKNQTDLLVKVDAEGRLLFVSPSYCKMFGKTEDELLNKAFLPLVHEDDRASTQMAIKELFHPPHNSYLEQRAMTKDGWKWLAWVSTAILDEKGNVKEIVGVGRNITTRKKAEEQLKYSHELMRYIIENMNSAVAVHDRDMNYVYVSKQYYKQYNLKEEDIIGKHHYEVFPDLPQKWRDVHQQVLKGEVLKADRDPFFRGDGSLEWIKWECRPWFESDQSIGGLIVYSEVITSQVKAQEKLRERERQLSSMVDNLPGFVYRCKNDKEWTMMYMSDQCKKITGYFPKDFINNKKISFNSIIKPEFQEEVFSGWETALKNNSTFEGEYQIITASNKTIWIWERGSGVYDAEGDLIFLEGYIEDITRRKTMEKEVAESEMKYRHLTENISDVVWSSDLNFQMTYVSPSIEKMMGEPAAVHLKKTTEEKYPPESIKKIMAILDEEIESVKTNTADKKRSRQFEVERYKADGSKIWVEMNISLIRDKNGTPTGFQGVMRDVNERKKAETELKEKVGELERFNKLMVGRENKMIELKKEINELCTIAGFLPKYKIQEDDNEKA</sequence>
<dbReference type="SMART" id="SM00086">
    <property type="entry name" value="PAC"/>
    <property type="match status" value="5"/>
</dbReference>
<dbReference type="Pfam" id="PF08447">
    <property type="entry name" value="PAS_3"/>
    <property type="match status" value="3"/>
</dbReference>
<keyword evidence="4" id="KW-0808">Transferase</keyword>
<dbReference type="PROSITE" id="PS50112">
    <property type="entry name" value="PAS"/>
    <property type="match status" value="6"/>
</dbReference>
<organism evidence="8 9">
    <name type="scientific">Mariniphaga anaerophila</name>
    <dbReference type="NCBI Taxonomy" id="1484053"/>
    <lineage>
        <taxon>Bacteria</taxon>
        <taxon>Pseudomonadati</taxon>
        <taxon>Bacteroidota</taxon>
        <taxon>Bacteroidia</taxon>
        <taxon>Marinilabiliales</taxon>
        <taxon>Prolixibacteraceae</taxon>
        <taxon>Mariniphaga</taxon>
    </lineage>
</organism>
<evidence type="ECO:0000256" key="3">
    <source>
        <dbReference type="ARBA" id="ARBA00022553"/>
    </source>
</evidence>
<dbReference type="CDD" id="cd00130">
    <property type="entry name" value="PAS"/>
    <property type="match status" value="6"/>
</dbReference>
<keyword evidence="3" id="KW-0597">Phosphoprotein</keyword>
<proteinExistence type="predicted"/>
<feature type="domain" description="PAS" evidence="6">
    <location>
        <begin position="569"/>
        <end position="638"/>
    </location>
</feature>
<dbReference type="InterPro" id="IPR052162">
    <property type="entry name" value="Sensor_kinase/Photoreceptor"/>
</dbReference>
<evidence type="ECO:0000259" key="7">
    <source>
        <dbReference type="PROSITE" id="PS50113"/>
    </source>
</evidence>
<dbReference type="InterPro" id="IPR013767">
    <property type="entry name" value="PAS_fold"/>
</dbReference>
<dbReference type="EMBL" id="FQUM01000001">
    <property type="protein sequence ID" value="SHE34237.1"/>
    <property type="molecule type" value="Genomic_DNA"/>
</dbReference>
<name>A0A1M4SQL0_9BACT</name>
<evidence type="ECO:0000256" key="1">
    <source>
        <dbReference type="ARBA" id="ARBA00000085"/>
    </source>
</evidence>
<dbReference type="InterPro" id="IPR000700">
    <property type="entry name" value="PAS-assoc_C"/>
</dbReference>
<dbReference type="STRING" id="1484053.SAMN05444274_101104"/>
<dbReference type="Proteomes" id="UP000184164">
    <property type="component" value="Unassembled WGS sequence"/>
</dbReference>
<dbReference type="Gene3D" id="3.30.450.20">
    <property type="entry name" value="PAS domain"/>
    <property type="match status" value="6"/>
</dbReference>
<evidence type="ECO:0000256" key="2">
    <source>
        <dbReference type="ARBA" id="ARBA00012438"/>
    </source>
</evidence>
<evidence type="ECO:0000313" key="8">
    <source>
        <dbReference type="EMBL" id="SHE34237.1"/>
    </source>
</evidence>
<protein>
    <recommendedName>
        <fullName evidence="2">histidine kinase</fullName>
        <ecNumber evidence="2">2.7.13.3</ecNumber>
    </recommendedName>
</protein>
<feature type="domain" description="PAC" evidence="7">
    <location>
        <begin position="390"/>
        <end position="443"/>
    </location>
</feature>
<reference evidence="9" key="1">
    <citation type="submission" date="2016-11" db="EMBL/GenBank/DDBJ databases">
        <authorList>
            <person name="Varghese N."/>
            <person name="Submissions S."/>
        </authorList>
    </citation>
    <scope>NUCLEOTIDE SEQUENCE [LARGE SCALE GENOMIC DNA]</scope>
    <source>
        <strain evidence="9">DSM 26910</strain>
    </source>
</reference>
<dbReference type="InterPro" id="IPR035965">
    <property type="entry name" value="PAS-like_dom_sf"/>
</dbReference>
<evidence type="ECO:0000259" key="6">
    <source>
        <dbReference type="PROSITE" id="PS50112"/>
    </source>
</evidence>
<feature type="domain" description="PAS" evidence="6">
    <location>
        <begin position="694"/>
        <end position="769"/>
    </location>
</feature>
<feature type="domain" description="PAC" evidence="7">
    <location>
        <begin position="906"/>
        <end position="958"/>
    </location>
</feature>
<feature type="domain" description="PAS" evidence="6">
    <location>
        <begin position="183"/>
        <end position="229"/>
    </location>
</feature>
<dbReference type="PANTHER" id="PTHR43304:SF1">
    <property type="entry name" value="PAC DOMAIN-CONTAINING PROTEIN"/>
    <property type="match status" value="1"/>
</dbReference>
<dbReference type="PANTHER" id="PTHR43304">
    <property type="entry name" value="PHYTOCHROME-LIKE PROTEIN CPH1"/>
    <property type="match status" value="1"/>
</dbReference>
<feature type="domain" description="PAC" evidence="7">
    <location>
        <begin position="772"/>
        <end position="824"/>
    </location>
</feature>
<dbReference type="NCBIfam" id="TIGR00229">
    <property type="entry name" value="sensory_box"/>
    <property type="match status" value="6"/>
</dbReference>
<dbReference type="Pfam" id="PF08448">
    <property type="entry name" value="PAS_4"/>
    <property type="match status" value="1"/>
</dbReference>
<dbReference type="RefSeq" id="WP_072997966.1">
    <property type="nucleotide sequence ID" value="NZ_FQUM01000001.1"/>
</dbReference>
<feature type="domain" description="PAS" evidence="6">
    <location>
        <begin position="444"/>
        <end position="514"/>
    </location>
</feature>
<comment type="catalytic activity">
    <reaction evidence="1">
        <text>ATP + protein L-histidine = ADP + protein N-phospho-L-histidine.</text>
        <dbReference type="EC" id="2.7.13.3"/>
    </reaction>
</comment>
<dbReference type="InterPro" id="IPR013655">
    <property type="entry name" value="PAS_fold_3"/>
</dbReference>
<dbReference type="InterPro" id="IPR001610">
    <property type="entry name" value="PAC"/>
</dbReference>
<feature type="domain" description="PAS" evidence="6">
    <location>
        <begin position="314"/>
        <end position="386"/>
    </location>
</feature>
<dbReference type="GO" id="GO:0006355">
    <property type="term" value="P:regulation of DNA-templated transcription"/>
    <property type="evidence" value="ECO:0007669"/>
    <property type="project" value="InterPro"/>
</dbReference>
<accession>A0A1M4SQL0</accession>
<evidence type="ECO:0000313" key="9">
    <source>
        <dbReference type="Proteomes" id="UP000184164"/>
    </source>
</evidence>
<dbReference type="Pfam" id="PF00989">
    <property type="entry name" value="PAS"/>
    <property type="match status" value="1"/>
</dbReference>
<evidence type="ECO:0000256" key="5">
    <source>
        <dbReference type="ARBA" id="ARBA00022777"/>
    </source>
</evidence>
<dbReference type="SUPFAM" id="SSF55785">
    <property type="entry name" value="PYP-like sensor domain (PAS domain)"/>
    <property type="match status" value="6"/>
</dbReference>
<feature type="domain" description="PAC" evidence="7">
    <location>
        <begin position="517"/>
        <end position="568"/>
    </location>
</feature>